<evidence type="ECO:0000256" key="1">
    <source>
        <dbReference type="SAM" id="MobiDB-lite"/>
    </source>
</evidence>
<reference evidence="3" key="1">
    <citation type="journal article" date="2008" name="Nat. Genet.">
        <title>The Pristionchus pacificus genome provides a unique perspective on nematode lifestyle and parasitism.</title>
        <authorList>
            <person name="Dieterich C."/>
            <person name="Clifton S.W."/>
            <person name="Schuster L.N."/>
            <person name="Chinwalla A."/>
            <person name="Delehaunty K."/>
            <person name="Dinkelacker I."/>
            <person name="Fulton L."/>
            <person name="Fulton R."/>
            <person name="Godfrey J."/>
            <person name="Minx P."/>
            <person name="Mitreva M."/>
            <person name="Roeseler W."/>
            <person name="Tian H."/>
            <person name="Witte H."/>
            <person name="Yang S.P."/>
            <person name="Wilson R.K."/>
            <person name="Sommer R.J."/>
        </authorList>
    </citation>
    <scope>NUCLEOTIDE SEQUENCE [LARGE SCALE GENOMIC DNA]</scope>
    <source>
        <strain evidence="3">PS312</strain>
    </source>
</reference>
<evidence type="ECO:0000313" key="2">
    <source>
        <dbReference type="EnsemblMetazoa" id="PPA45928.1"/>
    </source>
</evidence>
<dbReference type="EnsemblMetazoa" id="PPA45928.1">
    <property type="protein sequence ID" value="PPA45928.1"/>
    <property type="gene ID" value="WBGene00284297"/>
</dbReference>
<feature type="compositionally biased region" description="Low complexity" evidence="1">
    <location>
        <begin position="28"/>
        <end position="50"/>
    </location>
</feature>
<feature type="region of interest" description="Disordered" evidence="1">
    <location>
        <begin position="26"/>
        <end position="83"/>
    </location>
</feature>
<proteinExistence type="predicted"/>
<accession>A0A8R1V3V5</accession>
<dbReference type="AlphaFoldDB" id="A0A2A6C0K8"/>
<keyword evidence="3" id="KW-1185">Reference proteome</keyword>
<protein>
    <submittedName>
        <fullName evidence="2">Uncharacterized protein</fullName>
    </submittedName>
</protein>
<organism evidence="2 3">
    <name type="scientific">Pristionchus pacificus</name>
    <name type="common">Parasitic nematode worm</name>
    <dbReference type="NCBI Taxonomy" id="54126"/>
    <lineage>
        <taxon>Eukaryota</taxon>
        <taxon>Metazoa</taxon>
        <taxon>Ecdysozoa</taxon>
        <taxon>Nematoda</taxon>
        <taxon>Chromadorea</taxon>
        <taxon>Rhabditida</taxon>
        <taxon>Rhabditina</taxon>
        <taxon>Diplogasteromorpha</taxon>
        <taxon>Diplogasteroidea</taxon>
        <taxon>Neodiplogasteridae</taxon>
        <taxon>Pristionchus</taxon>
    </lineage>
</organism>
<gene>
    <name evidence="2" type="primary">WBGene00284297</name>
</gene>
<sequence length="105" mass="11788">MITENTDSRLGHGACDNRFGYGDLLNRSESSTGCGSASSMISSEAATISSVDREGQNTHGQTTNGMRTMGEEGGWREERRSERRKEPIVRNLVFYKEIRRENLKE</sequence>
<reference evidence="2" key="2">
    <citation type="submission" date="2022-06" db="UniProtKB">
        <authorList>
            <consortium name="EnsemblMetazoa"/>
        </authorList>
    </citation>
    <scope>IDENTIFICATION</scope>
    <source>
        <strain evidence="2">PS312</strain>
    </source>
</reference>
<dbReference type="Proteomes" id="UP000005239">
    <property type="component" value="Unassembled WGS sequence"/>
</dbReference>
<evidence type="ECO:0000313" key="3">
    <source>
        <dbReference type="Proteomes" id="UP000005239"/>
    </source>
</evidence>
<name>A0A2A6C0K8_PRIPA</name>
<feature type="compositionally biased region" description="Basic and acidic residues" evidence="1">
    <location>
        <begin position="69"/>
        <end position="83"/>
    </location>
</feature>
<accession>A0A2A6C0K8</accession>